<feature type="non-terminal residue" evidence="1">
    <location>
        <position position="1"/>
    </location>
</feature>
<dbReference type="EMBL" id="SNRW01041413">
    <property type="protein sequence ID" value="KAA6337499.1"/>
    <property type="molecule type" value="Genomic_DNA"/>
</dbReference>
<accession>A0A5J4RUW9</accession>
<gene>
    <name evidence="1" type="ORF">EZS28_052782</name>
</gene>
<name>A0A5J4RUW9_9EUKA</name>
<comment type="caution">
    <text evidence="1">The sequence shown here is derived from an EMBL/GenBank/DDBJ whole genome shotgun (WGS) entry which is preliminary data.</text>
</comment>
<reference evidence="1 2" key="1">
    <citation type="submission" date="2019-03" db="EMBL/GenBank/DDBJ databases">
        <title>Single cell metagenomics reveals metabolic interactions within the superorganism composed of flagellate Streblomastix strix and complex community of Bacteroidetes bacteria on its surface.</title>
        <authorList>
            <person name="Treitli S.C."/>
            <person name="Kolisko M."/>
            <person name="Husnik F."/>
            <person name="Keeling P."/>
            <person name="Hampl V."/>
        </authorList>
    </citation>
    <scope>NUCLEOTIDE SEQUENCE [LARGE SCALE GENOMIC DNA]</scope>
    <source>
        <strain evidence="1">ST1C</strain>
    </source>
</reference>
<protein>
    <submittedName>
        <fullName evidence="1">Uncharacterized protein</fullName>
    </submittedName>
</protein>
<dbReference type="AlphaFoldDB" id="A0A5J4RUW9"/>
<organism evidence="1 2">
    <name type="scientific">Streblomastix strix</name>
    <dbReference type="NCBI Taxonomy" id="222440"/>
    <lineage>
        <taxon>Eukaryota</taxon>
        <taxon>Metamonada</taxon>
        <taxon>Preaxostyla</taxon>
        <taxon>Oxymonadida</taxon>
        <taxon>Streblomastigidae</taxon>
        <taxon>Streblomastix</taxon>
    </lineage>
</organism>
<sequence>AIVTSTTPIDTCPCPTSQTQLQQDPRKDGLCQCAIITSTTPTDTCPCPTEPTKLYYDPRKDGLCKCSIVTSTTSIDICPCPSDSTKLASDPRKNGLCNCAVIIETTPIQACACSTDPNLLAIDPRIDGLCKDEHEYQMKLYNYFINKSSGNDNILNGQSESKPTRTIEYTIKILIGNINQLRQATLNIAAENYSENIELTSKKPGINMINFIGVSDERTNKSFPVLSNSAYPGQSALNIVGVVDVMIAHQHNPSLRGSC</sequence>
<evidence type="ECO:0000313" key="2">
    <source>
        <dbReference type="Proteomes" id="UP000324800"/>
    </source>
</evidence>
<dbReference type="Proteomes" id="UP000324800">
    <property type="component" value="Unassembled WGS sequence"/>
</dbReference>
<evidence type="ECO:0000313" key="1">
    <source>
        <dbReference type="EMBL" id="KAA6337499.1"/>
    </source>
</evidence>
<proteinExistence type="predicted"/>